<comment type="caution">
    <text evidence="2">The sequence shown here is derived from an EMBL/GenBank/DDBJ whole genome shotgun (WGS) entry which is preliminary data.</text>
</comment>
<keyword evidence="1" id="KW-1133">Transmembrane helix</keyword>
<proteinExistence type="predicted"/>
<feature type="transmembrane region" description="Helical" evidence="1">
    <location>
        <begin position="63"/>
        <end position="83"/>
    </location>
</feature>
<organism evidence="2 3">
    <name type="scientific">Altericroceibacterium indicum</name>
    <dbReference type="NCBI Taxonomy" id="374177"/>
    <lineage>
        <taxon>Bacteria</taxon>
        <taxon>Pseudomonadati</taxon>
        <taxon>Pseudomonadota</taxon>
        <taxon>Alphaproteobacteria</taxon>
        <taxon>Sphingomonadales</taxon>
        <taxon>Erythrobacteraceae</taxon>
        <taxon>Altericroceibacterium</taxon>
    </lineage>
</organism>
<feature type="transmembrane region" description="Helical" evidence="1">
    <location>
        <begin position="30"/>
        <end position="51"/>
    </location>
</feature>
<feature type="transmembrane region" description="Helical" evidence="1">
    <location>
        <begin position="6"/>
        <end position="23"/>
    </location>
</feature>
<keyword evidence="1" id="KW-0812">Transmembrane</keyword>
<protein>
    <submittedName>
        <fullName evidence="2">GlsB/YeaQ/YmgE family stress response membrane protein</fullName>
    </submittedName>
</protein>
<evidence type="ECO:0000313" key="2">
    <source>
        <dbReference type="EMBL" id="MXP26317.1"/>
    </source>
</evidence>
<dbReference type="GO" id="GO:0005886">
    <property type="term" value="C:plasma membrane"/>
    <property type="evidence" value="ECO:0007669"/>
    <property type="project" value="UniProtKB-SubCell"/>
</dbReference>
<dbReference type="Proteomes" id="UP000460561">
    <property type="component" value="Unassembled WGS sequence"/>
</dbReference>
<dbReference type="AlphaFoldDB" id="A0A845A9Y3"/>
<accession>A0A845A9Y3</accession>
<dbReference type="RefSeq" id="WP_160739508.1">
    <property type="nucleotide sequence ID" value="NZ_WTYQ01000003.1"/>
</dbReference>
<name>A0A845A9Y3_9SPHN</name>
<gene>
    <name evidence="2" type="ORF">GRI39_09740</name>
</gene>
<reference evidence="2 3" key="1">
    <citation type="submission" date="2019-12" db="EMBL/GenBank/DDBJ databases">
        <title>Genomic-based taxomic classification of the family Erythrobacteraceae.</title>
        <authorList>
            <person name="Xu L."/>
        </authorList>
    </citation>
    <scope>NUCLEOTIDE SEQUENCE [LARGE SCALE GENOMIC DNA]</scope>
    <source>
        <strain evidence="2 3">DSM 18604</strain>
    </source>
</reference>
<keyword evidence="3" id="KW-1185">Reference proteome</keyword>
<sequence>MGFVFMVVIGAILGWLASIVARVETLKGILVNVGTGIAGALLTDFLISPLLSNNSIFGGTNSVATLLLSLLGSVLLLLAVNFIRSYQLR</sequence>
<dbReference type="EMBL" id="WTYQ01000003">
    <property type="protein sequence ID" value="MXP26317.1"/>
    <property type="molecule type" value="Genomic_DNA"/>
</dbReference>
<evidence type="ECO:0000256" key="1">
    <source>
        <dbReference type="SAM" id="Phobius"/>
    </source>
</evidence>
<evidence type="ECO:0000313" key="3">
    <source>
        <dbReference type="Proteomes" id="UP000460561"/>
    </source>
</evidence>
<keyword evidence="1" id="KW-0472">Membrane</keyword>
<dbReference type="OrthoDB" id="964123at2"/>